<accession>A0A2P2K152</accession>
<name>A0A2P2K152_RHIMU</name>
<evidence type="ECO:0000313" key="1">
    <source>
        <dbReference type="EMBL" id="MBW99439.1"/>
    </source>
</evidence>
<reference evidence="1" key="1">
    <citation type="submission" date="2018-02" db="EMBL/GenBank/DDBJ databases">
        <title>Rhizophora mucronata_Transcriptome.</title>
        <authorList>
            <person name="Meera S.P."/>
            <person name="Sreeshan A."/>
            <person name="Augustine A."/>
        </authorList>
    </citation>
    <scope>NUCLEOTIDE SEQUENCE</scope>
    <source>
        <tissue evidence="1">Leaf</tissue>
    </source>
</reference>
<dbReference type="EMBL" id="GGEC01018956">
    <property type="protein sequence ID" value="MBW99439.1"/>
    <property type="molecule type" value="Transcribed_RNA"/>
</dbReference>
<proteinExistence type="predicted"/>
<protein>
    <submittedName>
        <fullName evidence="1">MLP-like protein 328</fullName>
    </submittedName>
</protein>
<organism evidence="1">
    <name type="scientific">Rhizophora mucronata</name>
    <name type="common">Asiatic mangrove</name>
    <dbReference type="NCBI Taxonomy" id="61149"/>
    <lineage>
        <taxon>Eukaryota</taxon>
        <taxon>Viridiplantae</taxon>
        <taxon>Streptophyta</taxon>
        <taxon>Embryophyta</taxon>
        <taxon>Tracheophyta</taxon>
        <taxon>Spermatophyta</taxon>
        <taxon>Magnoliopsida</taxon>
        <taxon>eudicotyledons</taxon>
        <taxon>Gunneridae</taxon>
        <taxon>Pentapetalae</taxon>
        <taxon>rosids</taxon>
        <taxon>fabids</taxon>
        <taxon>Malpighiales</taxon>
        <taxon>Rhizophoraceae</taxon>
        <taxon>Rhizophora</taxon>
    </lineage>
</organism>
<sequence>MSLTTLISNSRYLFGRGSTDFNFSYSNLTRTKVPSSFGTA</sequence>
<dbReference type="AlphaFoldDB" id="A0A2P2K152"/>